<evidence type="ECO:0000256" key="1">
    <source>
        <dbReference type="SAM" id="MobiDB-lite"/>
    </source>
</evidence>
<name>A0A1I0G6V1_9FIRM</name>
<dbReference type="RefSeq" id="WP_074649809.1">
    <property type="nucleotide sequence ID" value="NZ_FOIL01000031.1"/>
</dbReference>
<evidence type="ECO:0000313" key="4">
    <source>
        <dbReference type="EMBL" id="SET66422.1"/>
    </source>
</evidence>
<dbReference type="PROSITE" id="PS51257">
    <property type="entry name" value="PROKAR_LIPOPROTEIN"/>
    <property type="match status" value="1"/>
</dbReference>
<dbReference type="OrthoDB" id="5637at2"/>
<evidence type="ECO:0000259" key="3">
    <source>
        <dbReference type="Pfam" id="PF11738"/>
    </source>
</evidence>
<dbReference type="EMBL" id="FOIL01000031">
    <property type="protein sequence ID" value="SET66422.1"/>
    <property type="molecule type" value="Genomic_DNA"/>
</dbReference>
<feature type="signal peptide" evidence="2">
    <location>
        <begin position="1"/>
        <end position="21"/>
    </location>
</feature>
<feature type="chain" id="PRO_5039273088" description="DUF3298 domain-containing protein" evidence="2">
    <location>
        <begin position="22"/>
        <end position="554"/>
    </location>
</feature>
<dbReference type="InterPro" id="IPR021729">
    <property type="entry name" value="DUF3298"/>
</dbReference>
<dbReference type="Gene3D" id="3.30.565.40">
    <property type="entry name" value="Fervidobacterium nodosum Rt17-B1 like"/>
    <property type="match status" value="1"/>
</dbReference>
<feature type="region of interest" description="Disordered" evidence="1">
    <location>
        <begin position="23"/>
        <end position="66"/>
    </location>
</feature>
<dbReference type="AlphaFoldDB" id="A0A1I0G6V1"/>
<evidence type="ECO:0000313" key="5">
    <source>
        <dbReference type="Proteomes" id="UP000199820"/>
    </source>
</evidence>
<organism evidence="4 5">
    <name type="scientific">[Clostridium] aminophilum</name>
    <dbReference type="NCBI Taxonomy" id="1526"/>
    <lineage>
        <taxon>Bacteria</taxon>
        <taxon>Bacillati</taxon>
        <taxon>Bacillota</taxon>
        <taxon>Clostridia</taxon>
        <taxon>Lachnospirales</taxon>
        <taxon>Lachnospiraceae</taxon>
    </lineage>
</organism>
<protein>
    <recommendedName>
        <fullName evidence="3">DUF3298 domain-containing protein</fullName>
    </recommendedName>
</protein>
<dbReference type="InterPro" id="IPR037126">
    <property type="entry name" value="PdaC/RsiV-like_sf"/>
</dbReference>
<gene>
    <name evidence="4" type="ORF">SAMN04487771_10311</name>
</gene>
<dbReference type="Pfam" id="PF11738">
    <property type="entry name" value="DUF3298"/>
    <property type="match status" value="1"/>
</dbReference>
<proteinExistence type="predicted"/>
<evidence type="ECO:0000256" key="2">
    <source>
        <dbReference type="SAM" id="SignalP"/>
    </source>
</evidence>
<keyword evidence="5" id="KW-1185">Reference proteome</keyword>
<sequence>MKKIWLAVMASALLASAGCQNAGKAQEKDSAAQNASETGSAEKDTAGESSAAEENESKKDAEPCYPYHITSKNTGDWKYSKNEEALLVASKYNLLGADVYVNPDTGRADEVKPEILAAVDKINGDTEKISKNFVKDNAAEAEEMRAQHAQDDLFNSFENENIVKPVRADSGCLTVVRENYSFLGGAHGFSETTAYTFDAATGKRLKLADIVKDTENIPEILAAEVPKQNENADGLFDQDGKMSDGEKLSDRIREMMKGDGYEGENDTAYLNWYADRDGLQFVFNQYDIGPYAAGKFYVKLKAEDYPELIDTRFFEVPEQYIEELEEGKTYSIGGADLKVSFQYDPSDGSSYIETLRVDYAGKQATYQPYSYRESIYHLHTKDGDYLYCNDFTENDWQSLSSLKLSKTEEMKFYQETAGVYDAVMIDPEAMILGGRTELLSSMQMERSYRAGKDGRLEPNDKYFALKPWEDFQLTLKQDIELDVLESLETEKSHRETVKKGTKISFIRTDDKSITDCRTDDGRIVRFHVNGDVWPHIVEDKYPIEELLDNTIFAG</sequence>
<feature type="domain" description="DUF3298" evidence="3">
    <location>
        <begin position="210"/>
        <end position="301"/>
    </location>
</feature>
<dbReference type="eggNOG" id="ENOG50335JJ">
    <property type="taxonomic scope" value="Bacteria"/>
</dbReference>
<keyword evidence="2" id="KW-0732">Signal</keyword>
<reference evidence="4 5" key="1">
    <citation type="submission" date="2016-10" db="EMBL/GenBank/DDBJ databases">
        <authorList>
            <person name="de Groot N.N."/>
        </authorList>
    </citation>
    <scope>NUCLEOTIDE SEQUENCE [LARGE SCALE GENOMIC DNA]</scope>
    <source>
        <strain evidence="4 5">KH1P1</strain>
    </source>
</reference>
<accession>A0A1I0G6V1</accession>
<dbReference type="Gene3D" id="3.90.640.20">
    <property type="entry name" value="Heat-shock cognate protein, ATPase"/>
    <property type="match status" value="1"/>
</dbReference>
<dbReference type="Proteomes" id="UP000199820">
    <property type="component" value="Unassembled WGS sequence"/>
</dbReference>
<dbReference type="STRING" id="1526.SAMN02910262_01396"/>